<protein>
    <submittedName>
        <fullName evidence="2">Uncharacterized protein</fullName>
    </submittedName>
</protein>
<evidence type="ECO:0000313" key="2">
    <source>
        <dbReference type="EMBL" id="TXC71244.1"/>
    </source>
</evidence>
<comment type="caution">
    <text evidence="2">The sequence shown here is derived from an EMBL/GenBank/DDBJ whole genome shotgun (WGS) entry which is preliminary data.</text>
</comment>
<organism evidence="2 3">
    <name type="scientific">Sphingomonas ginsenosidivorax</name>
    <dbReference type="NCBI Taxonomy" id="862135"/>
    <lineage>
        <taxon>Bacteria</taxon>
        <taxon>Pseudomonadati</taxon>
        <taxon>Pseudomonadota</taxon>
        <taxon>Alphaproteobacteria</taxon>
        <taxon>Sphingomonadales</taxon>
        <taxon>Sphingomonadaceae</taxon>
        <taxon>Sphingomonas</taxon>
    </lineage>
</organism>
<dbReference type="AlphaFoldDB" id="A0A5C6UFK0"/>
<name>A0A5C6UFK0_9SPHN</name>
<dbReference type="RefSeq" id="WP_147082344.1">
    <property type="nucleotide sequence ID" value="NZ_VOQR01000001.1"/>
</dbReference>
<feature type="region of interest" description="Disordered" evidence="1">
    <location>
        <begin position="1"/>
        <end position="70"/>
    </location>
</feature>
<dbReference type="EMBL" id="VOQR01000001">
    <property type="protein sequence ID" value="TXC71244.1"/>
    <property type="molecule type" value="Genomic_DNA"/>
</dbReference>
<proteinExistence type="predicted"/>
<accession>A0A5C6UFK0</accession>
<evidence type="ECO:0000256" key="1">
    <source>
        <dbReference type="SAM" id="MobiDB-lite"/>
    </source>
</evidence>
<gene>
    <name evidence="2" type="ORF">FSB78_10010</name>
</gene>
<dbReference type="Proteomes" id="UP000321250">
    <property type="component" value="Unassembled WGS sequence"/>
</dbReference>
<sequence length="70" mass="7246">MPTDPNTDLERETTGEPYVDGNIETEEGVSPGGSSVEDTDAVSNDTPDSIATDADDVDDGADSLSIRGDD</sequence>
<reference evidence="2 3" key="1">
    <citation type="journal article" date="2013" name="Antonie Van Leeuwenhoek">
        <title>Sphingomonas ginsenosidivorax sp. nov., with the ability to transform ginsenosides.</title>
        <authorList>
            <person name="Jin X.F."/>
            <person name="Kim J.K."/>
            <person name="Liu Q.M."/>
            <person name="Kang M.S."/>
            <person name="He D."/>
            <person name="Jin F.X."/>
            <person name="Kim S.C."/>
            <person name="Im W.T."/>
        </authorList>
    </citation>
    <scope>NUCLEOTIDE SEQUENCE [LARGE SCALE GENOMIC DNA]</scope>
    <source>
        <strain evidence="2 3">KHI67</strain>
    </source>
</reference>
<keyword evidence="3" id="KW-1185">Reference proteome</keyword>
<evidence type="ECO:0000313" key="3">
    <source>
        <dbReference type="Proteomes" id="UP000321250"/>
    </source>
</evidence>